<evidence type="ECO:0000313" key="2">
    <source>
        <dbReference type="EMBL" id="VAW59774.1"/>
    </source>
</evidence>
<feature type="domain" description="HTH lysR-type" evidence="1">
    <location>
        <begin position="1"/>
        <end position="35"/>
    </location>
</feature>
<evidence type="ECO:0000259" key="1">
    <source>
        <dbReference type="PROSITE" id="PS50931"/>
    </source>
</evidence>
<sequence>MQNNQLLGSMQVFISVADSGSFSESARRLGLSQPS</sequence>
<accession>A0A3B0XUE7</accession>
<dbReference type="Pfam" id="PF00126">
    <property type="entry name" value="HTH_1"/>
    <property type="match status" value="1"/>
</dbReference>
<dbReference type="Gene3D" id="1.10.10.10">
    <property type="entry name" value="Winged helix-like DNA-binding domain superfamily/Winged helix DNA-binding domain"/>
    <property type="match status" value="1"/>
</dbReference>
<organism evidence="2">
    <name type="scientific">hydrothermal vent metagenome</name>
    <dbReference type="NCBI Taxonomy" id="652676"/>
    <lineage>
        <taxon>unclassified sequences</taxon>
        <taxon>metagenomes</taxon>
        <taxon>ecological metagenomes</taxon>
    </lineage>
</organism>
<dbReference type="PROSITE" id="PS50931">
    <property type="entry name" value="HTH_LYSR"/>
    <property type="match status" value="1"/>
</dbReference>
<dbReference type="GO" id="GO:0003700">
    <property type="term" value="F:DNA-binding transcription factor activity"/>
    <property type="evidence" value="ECO:0007669"/>
    <property type="project" value="InterPro"/>
</dbReference>
<feature type="non-terminal residue" evidence="2">
    <location>
        <position position="35"/>
    </location>
</feature>
<reference evidence="2" key="1">
    <citation type="submission" date="2018-06" db="EMBL/GenBank/DDBJ databases">
        <authorList>
            <person name="Zhirakovskaya E."/>
        </authorList>
    </citation>
    <scope>NUCLEOTIDE SEQUENCE</scope>
</reference>
<proteinExistence type="predicted"/>
<dbReference type="AlphaFoldDB" id="A0A3B0XUE7"/>
<dbReference type="EMBL" id="UOFH01000104">
    <property type="protein sequence ID" value="VAW59774.1"/>
    <property type="molecule type" value="Genomic_DNA"/>
</dbReference>
<dbReference type="InterPro" id="IPR036388">
    <property type="entry name" value="WH-like_DNA-bd_sf"/>
</dbReference>
<dbReference type="InterPro" id="IPR000847">
    <property type="entry name" value="LysR_HTH_N"/>
</dbReference>
<gene>
    <name evidence="2" type="ORF">MNBD_GAMMA08-661</name>
</gene>
<name>A0A3B0XUE7_9ZZZZ</name>
<protein>
    <recommendedName>
        <fullName evidence="1">HTH lysR-type domain-containing protein</fullName>
    </recommendedName>
</protein>